<sequence>MKYLKAQTLLIALIYSLFIGCAKNSLVLTRDITLPVPSNIKYISEPNKIAIEWKPNYNQKIDGYIIYKKNTQGEYSEYEMINSRFVSHYIDENLEYNTDYYYKFSTYNKHLQKESALSKVYKIKTATKLPSITFIKPILLPQNNIKIIFRPHKDRKVRGYIIKRTNDIKDLNWQKEFFVEDRLSAEFIDTNLKANTTYIYQLEAKTYDNQISYPSEIIKVTTHALPSMVRGIRSSTGLKDRINLYWRSNSSDEDISYYSIYQKSILGIKLLARTTNTKYSHTQLGLNKANKYYVTATSIHNLESLIQPKAITASTAKE</sequence>
<feature type="domain" description="Fibronectin type-III" evidence="1">
    <location>
        <begin position="34"/>
        <end position="130"/>
    </location>
</feature>
<dbReference type="EMBL" id="CACVAW010000044">
    <property type="protein sequence ID" value="CAA6811104.1"/>
    <property type="molecule type" value="Genomic_DNA"/>
</dbReference>
<organism evidence="2">
    <name type="scientific">uncultured Campylobacterales bacterium</name>
    <dbReference type="NCBI Taxonomy" id="352960"/>
    <lineage>
        <taxon>Bacteria</taxon>
        <taxon>Pseudomonadati</taxon>
        <taxon>Campylobacterota</taxon>
        <taxon>Epsilonproteobacteria</taxon>
        <taxon>Campylobacterales</taxon>
        <taxon>environmental samples</taxon>
    </lineage>
</organism>
<gene>
    <name evidence="2" type="ORF">HELGO_WM6400</name>
</gene>
<accession>A0A6S6SYD0</accession>
<dbReference type="PROSITE" id="PS51257">
    <property type="entry name" value="PROKAR_LIPOPROTEIN"/>
    <property type="match status" value="1"/>
</dbReference>
<evidence type="ECO:0000313" key="2">
    <source>
        <dbReference type="EMBL" id="CAA6811104.1"/>
    </source>
</evidence>
<dbReference type="SUPFAM" id="SSF49265">
    <property type="entry name" value="Fibronectin type III"/>
    <property type="match status" value="2"/>
</dbReference>
<proteinExistence type="predicted"/>
<dbReference type="InterPro" id="IPR003961">
    <property type="entry name" value="FN3_dom"/>
</dbReference>
<reference evidence="2" key="1">
    <citation type="submission" date="2020-01" db="EMBL/GenBank/DDBJ databases">
        <authorList>
            <person name="Meier V. D."/>
            <person name="Meier V D."/>
        </authorList>
    </citation>
    <scope>NUCLEOTIDE SEQUENCE</scope>
    <source>
        <strain evidence="2">HLG_WM_MAG_12</strain>
    </source>
</reference>
<dbReference type="Gene3D" id="2.60.40.10">
    <property type="entry name" value="Immunoglobulins"/>
    <property type="match status" value="3"/>
</dbReference>
<dbReference type="InterPro" id="IPR036116">
    <property type="entry name" value="FN3_sf"/>
</dbReference>
<dbReference type="CDD" id="cd00063">
    <property type="entry name" value="FN3"/>
    <property type="match status" value="2"/>
</dbReference>
<name>A0A6S6SYD0_9BACT</name>
<evidence type="ECO:0000259" key="1">
    <source>
        <dbReference type="PROSITE" id="PS50853"/>
    </source>
</evidence>
<dbReference type="PROSITE" id="PS50853">
    <property type="entry name" value="FN3"/>
    <property type="match status" value="1"/>
</dbReference>
<dbReference type="AlphaFoldDB" id="A0A6S6SYD0"/>
<dbReference type="SMART" id="SM00060">
    <property type="entry name" value="FN3"/>
    <property type="match status" value="3"/>
</dbReference>
<protein>
    <recommendedName>
        <fullName evidence="1">Fibronectin type-III domain-containing protein</fullName>
    </recommendedName>
</protein>
<dbReference type="InterPro" id="IPR013783">
    <property type="entry name" value="Ig-like_fold"/>
</dbReference>